<dbReference type="AlphaFoldDB" id="A0A7C2XPR7"/>
<feature type="non-terminal residue" evidence="7">
    <location>
        <position position="369"/>
    </location>
</feature>
<dbReference type="PANTHER" id="PTHR31209:SF0">
    <property type="entry name" value="METALLOENZYME DOMAIN-CONTAINING PROTEIN"/>
    <property type="match status" value="1"/>
</dbReference>
<organism evidence="7">
    <name type="scientific">Desulfurivibrio alkaliphilus</name>
    <dbReference type="NCBI Taxonomy" id="427923"/>
    <lineage>
        <taxon>Bacteria</taxon>
        <taxon>Pseudomonadati</taxon>
        <taxon>Thermodesulfobacteriota</taxon>
        <taxon>Desulfobulbia</taxon>
        <taxon>Desulfobulbales</taxon>
        <taxon>Desulfobulbaceae</taxon>
        <taxon>Desulfurivibrio</taxon>
    </lineage>
</organism>
<dbReference type="Pfam" id="PF01676">
    <property type="entry name" value="Metalloenzyme"/>
    <property type="match status" value="1"/>
</dbReference>
<gene>
    <name evidence="7" type="ORF">ENN98_07825</name>
</gene>
<dbReference type="PANTHER" id="PTHR31209">
    <property type="entry name" value="COFACTOR-INDEPENDENT PHOSPHOGLYCERATE MUTASE"/>
    <property type="match status" value="1"/>
</dbReference>
<proteinExistence type="inferred from homology"/>
<evidence type="ECO:0000256" key="2">
    <source>
        <dbReference type="ARBA" id="ARBA00002315"/>
    </source>
</evidence>
<dbReference type="Pfam" id="PF10143">
    <property type="entry name" value="PhosphMutase"/>
    <property type="match status" value="1"/>
</dbReference>
<evidence type="ECO:0000256" key="4">
    <source>
        <dbReference type="ARBA" id="ARBA00005524"/>
    </source>
</evidence>
<evidence type="ECO:0000313" key="7">
    <source>
        <dbReference type="EMBL" id="HET98576.1"/>
    </source>
</evidence>
<dbReference type="GO" id="GO:0046872">
    <property type="term" value="F:metal ion binding"/>
    <property type="evidence" value="ECO:0007669"/>
    <property type="project" value="InterPro"/>
</dbReference>
<dbReference type="InterPro" id="IPR004456">
    <property type="entry name" value="Pglycerate_mutase_ApgM"/>
</dbReference>
<reference evidence="7" key="1">
    <citation type="journal article" date="2020" name="mSystems">
        <title>Genome- and Community-Level Interaction Insights into Carbon Utilization and Element Cycling Functions of Hydrothermarchaeota in Hydrothermal Sediment.</title>
        <authorList>
            <person name="Zhou Z."/>
            <person name="Liu Y."/>
            <person name="Xu W."/>
            <person name="Pan J."/>
            <person name="Luo Z.H."/>
            <person name="Li M."/>
        </authorList>
    </citation>
    <scope>NUCLEOTIDE SEQUENCE [LARGE SCALE GENOMIC DNA]</scope>
    <source>
        <strain evidence="7">SpSt-1224</strain>
    </source>
</reference>
<dbReference type="SUPFAM" id="SSF53649">
    <property type="entry name" value="Alkaline phosphatase-like"/>
    <property type="match status" value="1"/>
</dbReference>
<comment type="function">
    <text evidence="2">Catalyzes the interconversion of 2-phosphoglycerate and 3-phosphoglycerate.</text>
</comment>
<comment type="catalytic activity">
    <reaction evidence="1">
        <text>(2R)-2-phosphoglycerate = (2R)-3-phosphoglycerate</text>
        <dbReference type="Rhea" id="RHEA:15901"/>
        <dbReference type="ChEBI" id="CHEBI:58272"/>
        <dbReference type="ChEBI" id="CHEBI:58289"/>
        <dbReference type="EC" id="5.4.2.12"/>
    </reaction>
</comment>
<dbReference type="InterPro" id="IPR017850">
    <property type="entry name" value="Alkaline_phosphatase_core_sf"/>
</dbReference>
<name>A0A7C2XPR7_9BACT</name>
<dbReference type="Proteomes" id="UP000885986">
    <property type="component" value="Unassembled WGS sequence"/>
</dbReference>
<evidence type="ECO:0000259" key="6">
    <source>
        <dbReference type="Pfam" id="PF01676"/>
    </source>
</evidence>
<evidence type="ECO:0000256" key="3">
    <source>
        <dbReference type="ARBA" id="ARBA00004921"/>
    </source>
</evidence>
<protein>
    <submittedName>
        <fullName evidence="7">Phosphoglycerate mutase</fullName>
    </submittedName>
</protein>
<dbReference type="CDD" id="cd16011">
    <property type="entry name" value="iPGM_like"/>
    <property type="match status" value="1"/>
</dbReference>
<comment type="similarity">
    <text evidence="4">Belongs to the BPG-independent phosphoglycerate mutase family. A-PGAM subfamily.</text>
</comment>
<comment type="caution">
    <text evidence="7">The sequence shown here is derived from an EMBL/GenBank/DDBJ whole genome shotgun (WGS) entry which is preliminary data.</text>
</comment>
<sequence>MPSKCVLILLDGLGDRAYSQLDNRTPLQAAVTPNLDRLAALGCNGLYHAASLGQALPSENAHFAMFGYTPEEFPGRGALEALGAGIPLAQGEVAFLAHLVELAVVDGALQLATDHPRAPGAEIDALVAALSAYPQGDPTIRFVPHRGGSGVLLLNGNQVSPFVTDTNIFTEGRALPEPQPWQEYASDPAAGKSALLLGDYLRWVYNQLDQHPVNQQRRRRGLYPVNGLVTQRGGRLKQVPDFAARNGLRGLSISSGVVYWGLAAFLGMAVRQVEDGKDPGLDLAHRLQLATMALADFDFIHVHTKAPDAAAHAKDPLGKIKVIEALDRGIGATLPSLLADPEVLLVVTSDHSTPSAGPLVHSGEPVPLT</sequence>
<dbReference type="GO" id="GO:0006096">
    <property type="term" value="P:glycolytic process"/>
    <property type="evidence" value="ECO:0007669"/>
    <property type="project" value="UniProtKB-KW"/>
</dbReference>
<comment type="pathway">
    <text evidence="3">Carbohydrate degradation.</text>
</comment>
<dbReference type="PIRSF" id="PIRSF006392">
    <property type="entry name" value="IPGAM_arch"/>
    <property type="match status" value="1"/>
</dbReference>
<evidence type="ECO:0000256" key="5">
    <source>
        <dbReference type="ARBA" id="ARBA00023152"/>
    </source>
</evidence>
<keyword evidence="5" id="KW-0324">Glycolysis</keyword>
<evidence type="ECO:0000256" key="1">
    <source>
        <dbReference type="ARBA" id="ARBA00000370"/>
    </source>
</evidence>
<feature type="domain" description="Metalloenzyme" evidence="6">
    <location>
        <begin position="4"/>
        <end position="368"/>
    </location>
</feature>
<dbReference type="EMBL" id="DSDS01000176">
    <property type="protein sequence ID" value="HET98576.1"/>
    <property type="molecule type" value="Genomic_DNA"/>
</dbReference>
<accession>A0A7C2XPR7</accession>
<dbReference type="Gene3D" id="3.40.720.10">
    <property type="entry name" value="Alkaline Phosphatase, subunit A"/>
    <property type="match status" value="2"/>
</dbReference>
<dbReference type="InterPro" id="IPR006124">
    <property type="entry name" value="Metalloenzyme"/>
</dbReference>
<dbReference type="GO" id="GO:0004619">
    <property type="term" value="F:phosphoglycerate mutase activity"/>
    <property type="evidence" value="ECO:0007669"/>
    <property type="project" value="UniProtKB-EC"/>
</dbReference>